<reference evidence="1 2" key="1">
    <citation type="journal article" date="2015" name="Genome Announc.">
        <title>Expanding the biotechnology potential of lactobacilli through comparative genomics of 213 strains and associated genera.</title>
        <authorList>
            <person name="Sun Z."/>
            <person name="Harris H.M."/>
            <person name="McCann A."/>
            <person name="Guo C."/>
            <person name="Argimon S."/>
            <person name="Zhang W."/>
            <person name="Yang X."/>
            <person name="Jeffery I.B."/>
            <person name="Cooney J.C."/>
            <person name="Kagawa T.F."/>
            <person name="Liu W."/>
            <person name="Song Y."/>
            <person name="Salvetti E."/>
            <person name="Wrobel A."/>
            <person name="Rasinkangas P."/>
            <person name="Parkhill J."/>
            <person name="Rea M.C."/>
            <person name="O'Sullivan O."/>
            <person name="Ritari J."/>
            <person name="Douillard F.P."/>
            <person name="Paul Ross R."/>
            <person name="Yang R."/>
            <person name="Briner A.E."/>
            <person name="Felis G.E."/>
            <person name="de Vos W.M."/>
            <person name="Barrangou R."/>
            <person name="Klaenhammer T.R."/>
            <person name="Caufield P.W."/>
            <person name="Cui Y."/>
            <person name="Zhang H."/>
            <person name="O'Toole P.W."/>
        </authorList>
    </citation>
    <scope>NUCLEOTIDE SEQUENCE [LARGE SCALE GENOMIC DNA]</scope>
    <source>
        <strain evidence="1 2">DSM 15946</strain>
    </source>
</reference>
<dbReference type="PATRIC" id="fig|1423760.3.peg.1172"/>
<dbReference type="RefSeq" id="WP_056954120.1">
    <property type="nucleotide sequence ID" value="NZ_AZFK01000018.1"/>
</dbReference>
<name>A0A0R1UL41_9LACO</name>
<dbReference type="AlphaFoldDB" id="A0A0R1UL41"/>
<dbReference type="EMBL" id="AZFK01000018">
    <property type="protein sequence ID" value="KRL91685.1"/>
    <property type="molecule type" value="Genomic_DNA"/>
</dbReference>
<sequence length="148" mass="15441">MAKVFLDKIPATEHIETIVAGEPLGNGQWLSLGVLAEDGEAREATKATGEADAEVFLVDAPLSYDDPHFDLATYKVATGRTGRAYHLGKGDVISVTEDLVSGAKKGDALTVGTNGLGFKKADSGNGIAKVIGEEAHGFDGKVFVIAIR</sequence>
<gene>
    <name evidence="1" type="ORF">FC43_GL001107</name>
</gene>
<organism evidence="1 2">
    <name type="scientific">Limosilactobacillus ingluviei DSM 15946</name>
    <dbReference type="NCBI Taxonomy" id="1423760"/>
    <lineage>
        <taxon>Bacteria</taxon>
        <taxon>Bacillati</taxon>
        <taxon>Bacillota</taxon>
        <taxon>Bacilli</taxon>
        <taxon>Lactobacillales</taxon>
        <taxon>Lactobacillaceae</taxon>
        <taxon>Limosilactobacillus</taxon>
    </lineage>
</organism>
<accession>A0A0R1UL41</accession>
<proteinExistence type="predicted"/>
<protein>
    <submittedName>
        <fullName evidence="1">Uncharacterized protein</fullName>
    </submittedName>
</protein>
<comment type="caution">
    <text evidence="1">The sequence shown here is derived from an EMBL/GenBank/DDBJ whole genome shotgun (WGS) entry which is preliminary data.</text>
</comment>
<evidence type="ECO:0000313" key="1">
    <source>
        <dbReference type="EMBL" id="KRL91685.1"/>
    </source>
</evidence>
<evidence type="ECO:0000313" key="2">
    <source>
        <dbReference type="Proteomes" id="UP000050816"/>
    </source>
</evidence>
<dbReference type="Proteomes" id="UP000050816">
    <property type="component" value="Unassembled WGS sequence"/>
</dbReference>